<dbReference type="Proteomes" id="UP001589691">
    <property type="component" value="Unassembled WGS sequence"/>
</dbReference>
<name>A0ABV5WSG0_9LACO</name>
<dbReference type="InterPro" id="IPR007337">
    <property type="entry name" value="RelB/DinJ"/>
</dbReference>
<protein>
    <submittedName>
        <fullName evidence="1">Type II toxin-antitoxin system RelB/DinJ family antitoxin</fullName>
    </submittedName>
</protein>
<organism evidence="1 2">
    <name type="scientific">Lactiplantibacillus modestisalitolerans</name>
    <dbReference type="NCBI Taxonomy" id="1457219"/>
    <lineage>
        <taxon>Bacteria</taxon>
        <taxon>Bacillati</taxon>
        <taxon>Bacillota</taxon>
        <taxon>Bacilli</taxon>
        <taxon>Lactobacillales</taxon>
        <taxon>Lactobacillaceae</taxon>
        <taxon>Lactiplantibacillus</taxon>
    </lineage>
</organism>
<evidence type="ECO:0000313" key="2">
    <source>
        <dbReference type="Proteomes" id="UP001589691"/>
    </source>
</evidence>
<keyword evidence="2" id="KW-1185">Reference proteome</keyword>
<gene>
    <name evidence="1" type="ORF">ACFFLI_01925</name>
</gene>
<dbReference type="Gene3D" id="1.10.1220.10">
    <property type="entry name" value="Met repressor-like"/>
    <property type="match status" value="1"/>
</dbReference>
<proteinExistence type="predicted"/>
<reference evidence="1 2" key="1">
    <citation type="submission" date="2024-09" db="EMBL/GenBank/DDBJ databases">
        <authorList>
            <person name="Sun Q."/>
            <person name="Mori K."/>
        </authorList>
    </citation>
    <scope>NUCLEOTIDE SEQUENCE [LARGE SCALE GENOMIC DNA]</scope>
    <source>
        <strain evidence="1 2">TBRC 4576</strain>
    </source>
</reference>
<evidence type="ECO:0000313" key="1">
    <source>
        <dbReference type="EMBL" id="MFB9768628.1"/>
    </source>
</evidence>
<dbReference type="InterPro" id="IPR013321">
    <property type="entry name" value="Arc_rbn_hlx_hlx"/>
</dbReference>
<dbReference type="Pfam" id="PF04221">
    <property type="entry name" value="RelB"/>
    <property type="match status" value="1"/>
</dbReference>
<dbReference type="EMBL" id="JBHLZY010000005">
    <property type="protein sequence ID" value="MFB9768628.1"/>
    <property type="molecule type" value="Genomic_DNA"/>
</dbReference>
<accession>A0ABV5WSG0</accession>
<sequence length="96" mass="10725">MKTTPTTIRLDDDLKKELNKELKSMGLSINGYFNLAARQLVIQKKVPFEVLAESDEPTETTKKALVAAQAKELGIIPDDALSFNNVNELKSYLDKD</sequence>
<comment type="caution">
    <text evidence="1">The sequence shown here is derived from an EMBL/GenBank/DDBJ whole genome shotgun (WGS) entry which is preliminary data.</text>
</comment>
<dbReference type="RefSeq" id="WP_137643158.1">
    <property type="nucleotide sequence ID" value="NZ_BJEA01000014.1"/>
</dbReference>